<reference evidence="3" key="1">
    <citation type="submission" date="2016-11" db="UniProtKB">
        <authorList>
            <consortium name="WormBaseParasite"/>
        </authorList>
    </citation>
    <scope>IDENTIFICATION</scope>
</reference>
<dbReference type="Proteomes" id="UP000095283">
    <property type="component" value="Unplaced"/>
</dbReference>
<accession>A0A1I7XDX0</accession>
<evidence type="ECO:0000313" key="3">
    <source>
        <dbReference type="WBParaSite" id="Hba_15540"/>
    </source>
</evidence>
<evidence type="ECO:0000256" key="1">
    <source>
        <dbReference type="SAM" id="SignalP"/>
    </source>
</evidence>
<dbReference type="AlphaFoldDB" id="A0A1I7XDX0"/>
<sequence>MKTVALFLCLATVAYCQQEPPPFLKNASPEKQREFEGIFANAGGLTDEQIDKKVQEWISKQSASIKSYV</sequence>
<feature type="chain" id="PRO_5009311103" evidence="1">
    <location>
        <begin position="17"/>
        <end position="69"/>
    </location>
</feature>
<evidence type="ECO:0000313" key="2">
    <source>
        <dbReference type="Proteomes" id="UP000095283"/>
    </source>
</evidence>
<dbReference type="WBParaSite" id="Hba_15540">
    <property type="protein sequence ID" value="Hba_15540"/>
    <property type="gene ID" value="Hba_15540"/>
</dbReference>
<feature type="signal peptide" evidence="1">
    <location>
        <begin position="1"/>
        <end position="16"/>
    </location>
</feature>
<name>A0A1I7XDX0_HETBA</name>
<proteinExistence type="predicted"/>
<protein>
    <submittedName>
        <fullName evidence="3">DUF148 domain-containing protein</fullName>
    </submittedName>
</protein>
<organism evidence="2 3">
    <name type="scientific">Heterorhabditis bacteriophora</name>
    <name type="common">Entomopathogenic nematode worm</name>
    <dbReference type="NCBI Taxonomy" id="37862"/>
    <lineage>
        <taxon>Eukaryota</taxon>
        <taxon>Metazoa</taxon>
        <taxon>Ecdysozoa</taxon>
        <taxon>Nematoda</taxon>
        <taxon>Chromadorea</taxon>
        <taxon>Rhabditida</taxon>
        <taxon>Rhabditina</taxon>
        <taxon>Rhabditomorpha</taxon>
        <taxon>Strongyloidea</taxon>
        <taxon>Heterorhabditidae</taxon>
        <taxon>Heterorhabditis</taxon>
    </lineage>
</organism>
<keyword evidence="1" id="KW-0732">Signal</keyword>
<keyword evidence="2" id="KW-1185">Reference proteome</keyword>